<dbReference type="AlphaFoldDB" id="A0A382KQZ0"/>
<dbReference type="EMBL" id="UINC01081331">
    <property type="protein sequence ID" value="SVC25071.1"/>
    <property type="molecule type" value="Genomic_DNA"/>
</dbReference>
<organism evidence="1">
    <name type="scientific">marine metagenome</name>
    <dbReference type="NCBI Taxonomy" id="408172"/>
    <lineage>
        <taxon>unclassified sequences</taxon>
        <taxon>metagenomes</taxon>
        <taxon>ecological metagenomes</taxon>
    </lineage>
</organism>
<sequence length="51" mass="5931">MVEVLSEIKIGPRIIEPIVKVLKKKPEMLEEQIRDSVPCDVEPEEEKDEEL</sequence>
<protein>
    <submittedName>
        <fullName evidence="1">Uncharacterized protein</fullName>
    </submittedName>
</protein>
<accession>A0A382KQZ0</accession>
<name>A0A382KQZ0_9ZZZZ</name>
<evidence type="ECO:0000313" key="1">
    <source>
        <dbReference type="EMBL" id="SVC25071.1"/>
    </source>
</evidence>
<gene>
    <name evidence="1" type="ORF">METZ01_LOCUS277925</name>
</gene>
<proteinExistence type="predicted"/>
<reference evidence="1" key="1">
    <citation type="submission" date="2018-05" db="EMBL/GenBank/DDBJ databases">
        <authorList>
            <person name="Lanie J.A."/>
            <person name="Ng W.-L."/>
            <person name="Kazmierczak K.M."/>
            <person name="Andrzejewski T.M."/>
            <person name="Davidsen T.M."/>
            <person name="Wayne K.J."/>
            <person name="Tettelin H."/>
            <person name="Glass J.I."/>
            <person name="Rusch D."/>
            <person name="Podicherti R."/>
            <person name="Tsui H.-C.T."/>
            <person name="Winkler M.E."/>
        </authorList>
    </citation>
    <scope>NUCLEOTIDE SEQUENCE</scope>
</reference>